<feature type="compositionally biased region" description="Polar residues" evidence="1">
    <location>
        <begin position="96"/>
        <end position="108"/>
    </location>
</feature>
<feature type="region of interest" description="Disordered" evidence="1">
    <location>
        <begin position="137"/>
        <end position="239"/>
    </location>
</feature>
<dbReference type="Proteomes" id="UP000696280">
    <property type="component" value="Unassembled WGS sequence"/>
</dbReference>
<feature type="compositionally biased region" description="Basic and acidic residues" evidence="1">
    <location>
        <begin position="206"/>
        <end position="217"/>
    </location>
</feature>
<evidence type="ECO:0000256" key="1">
    <source>
        <dbReference type="SAM" id="MobiDB-lite"/>
    </source>
</evidence>
<dbReference type="CDD" id="cd00118">
    <property type="entry name" value="LysM"/>
    <property type="match status" value="1"/>
</dbReference>
<accession>A0A9N9KKX6</accession>
<feature type="region of interest" description="Disordered" evidence="1">
    <location>
        <begin position="475"/>
        <end position="495"/>
    </location>
</feature>
<dbReference type="EMBL" id="CAJVRL010000014">
    <property type="protein sequence ID" value="CAG8949585.1"/>
    <property type="molecule type" value="Genomic_DNA"/>
</dbReference>
<gene>
    <name evidence="2" type="ORF">HYFRA_00007818</name>
</gene>
<feature type="compositionally biased region" description="Low complexity" evidence="1">
    <location>
        <begin position="1"/>
        <end position="15"/>
    </location>
</feature>
<evidence type="ECO:0000313" key="2">
    <source>
        <dbReference type="EMBL" id="CAG8949585.1"/>
    </source>
</evidence>
<dbReference type="OrthoDB" id="2192830at2759"/>
<feature type="region of interest" description="Disordered" evidence="1">
    <location>
        <begin position="1"/>
        <end position="114"/>
    </location>
</feature>
<dbReference type="AlphaFoldDB" id="A0A9N9KKX6"/>
<organism evidence="2 3">
    <name type="scientific">Hymenoscyphus fraxineus</name>
    <dbReference type="NCBI Taxonomy" id="746836"/>
    <lineage>
        <taxon>Eukaryota</taxon>
        <taxon>Fungi</taxon>
        <taxon>Dikarya</taxon>
        <taxon>Ascomycota</taxon>
        <taxon>Pezizomycotina</taxon>
        <taxon>Leotiomycetes</taxon>
        <taxon>Helotiales</taxon>
        <taxon>Helotiaceae</taxon>
        <taxon>Hymenoscyphus</taxon>
    </lineage>
</organism>
<dbReference type="Gene3D" id="3.10.350.10">
    <property type="entry name" value="LysM domain"/>
    <property type="match status" value="1"/>
</dbReference>
<feature type="compositionally biased region" description="Basic and acidic residues" evidence="1">
    <location>
        <begin position="182"/>
        <end position="199"/>
    </location>
</feature>
<name>A0A9N9KKX6_9HELO</name>
<feature type="region of interest" description="Disordered" evidence="1">
    <location>
        <begin position="596"/>
        <end position="644"/>
    </location>
</feature>
<dbReference type="InterPro" id="IPR018392">
    <property type="entry name" value="LysM"/>
</dbReference>
<keyword evidence="3" id="KW-1185">Reference proteome</keyword>
<dbReference type="PANTHER" id="PTHR20932:SF8">
    <property type="entry name" value="LD22649P"/>
    <property type="match status" value="1"/>
</dbReference>
<comment type="caution">
    <text evidence="2">The sequence shown here is derived from an EMBL/GenBank/DDBJ whole genome shotgun (WGS) entry which is preliminary data.</text>
</comment>
<feature type="compositionally biased region" description="Polar residues" evidence="1">
    <location>
        <begin position="230"/>
        <end position="239"/>
    </location>
</feature>
<dbReference type="InterPro" id="IPR045030">
    <property type="entry name" value="LYSM1-4"/>
</dbReference>
<evidence type="ECO:0008006" key="4">
    <source>
        <dbReference type="Google" id="ProtNLM"/>
    </source>
</evidence>
<proteinExistence type="predicted"/>
<feature type="compositionally biased region" description="Low complexity" evidence="1">
    <location>
        <begin position="411"/>
        <end position="430"/>
    </location>
</feature>
<dbReference type="InterPro" id="IPR036779">
    <property type="entry name" value="LysM_dom_sf"/>
</dbReference>
<protein>
    <recommendedName>
        <fullName evidence="4">LysM domain-containing protein</fullName>
    </recommendedName>
</protein>
<dbReference type="PANTHER" id="PTHR20932">
    <property type="entry name" value="LYSM AND PUTATIVE PEPTIDOGLYCAN-BINDING DOMAIN-CONTAINING PROTEIN"/>
    <property type="match status" value="1"/>
</dbReference>
<reference evidence="2" key="1">
    <citation type="submission" date="2021-07" db="EMBL/GenBank/DDBJ databases">
        <authorList>
            <person name="Durling M."/>
        </authorList>
    </citation>
    <scope>NUCLEOTIDE SEQUENCE</scope>
</reference>
<evidence type="ECO:0000313" key="3">
    <source>
        <dbReference type="Proteomes" id="UP000696280"/>
    </source>
</evidence>
<feature type="region of interest" description="Disordered" evidence="1">
    <location>
        <begin position="381"/>
        <end position="444"/>
    </location>
</feature>
<feature type="compositionally biased region" description="Polar residues" evidence="1">
    <location>
        <begin position="431"/>
        <end position="444"/>
    </location>
</feature>
<sequence>MISSSSRSSTANPRSDSPHMNSNSSIRPRKQRPSLLDDQQQELTSASGSRASSREGRRGASPIPQKHPSRTSVLAERERDGQTVRGYLAPGGNKNGWGSLSAGNSRSASPAAGGGLWNTGWMTSALQQVATSVLGSMSPEEEAAGNGYGGAKGKVRRRAGSGATKRATLDQWGVEPDAGNKLQEREIGIGSTQEREAAVRAKKTQRILEGRDDDSKILDTNGNYKRRSSSDGQRPSTVQDEGDALVYIHHVQKQDTLAGVVLRYNCPKEVFKKANGLWSEAGLPFRKTVVLPVDACAIKGRPCDPPEVDPPYQGIDLLASTTGMEEHPFTNSDTWPPTSASLEMSAERSEDDKKPWTHVRWVLIDSSPNSKPVEIGRMSRKTLGYFPPRRRKSLHTSAVSTPRGSLDLNRLSLLSQSPHDPSLSSASSPSRRTSNLGPQTSQPLNSIASYFTASQPTTAHGHRRRESVGEAANRLGWMRGPGGVGTLGKNVRRPGPSNDGLNTWANKHIPGLAIDDLPSTSLMGAETAQFGFSDELAAIAEGPIHGTASETTTPGNMGLENAAAAVEGFFRKLVVKGPGTPRLGPRRESDLIELLDGASSDDGRGFEISPGRVRSSTPLGSGREDLEGVLRGRSSAGTKGGKGD</sequence>